<dbReference type="GO" id="GO:0042158">
    <property type="term" value="P:lipoprotein biosynthetic process"/>
    <property type="evidence" value="ECO:0007669"/>
    <property type="project" value="InterPro"/>
</dbReference>
<name>A0A1H9QAD3_9SPHI</name>
<sequence>MNSAHLFPFKFELFGQSFHYHYLFETLAFIIGIRVYYYLKKGIVDLISDEHRLWIMLGAMLGALIGSRVIAILETPENLNQLSFLMLYQSKTIVGGLFGGLFGVELMKKMIGVTVASGDIYVFPIIIALFIGRIGCFSMGIDEPTYGIHTSFFMGMDLGDGIRRHPIMLYEMIFLIILSLLFISIKRVPLINGDRFKLFMVLYFMFRFWIEFLKPYQPLFLNLSSIHWSGLFIFLYYYKFILRIVRTTFYPKILKHG</sequence>
<organism evidence="8 9">
    <name type="scientific">Pedobacter rhizosphaerae</name>
    <dbReference type="NCBI Taxonomy" id="390241"/>
    <lineage>
        <taxon>Bacteria</taxon>
        <taxon>Pseudomonadati</taxon>
        <taxon>Bacteroidota</taxon>
        <taxon>Sphingobacteriia</taxon>
        <taxon>Sphingobacteriales</taxon>
        <taxon>Sphingobacteriaceae</taxon>
        <taxon>Pedobacter</taxon>
    </lineage>
</organism>
<feature type="transmembrane region" description="Helical" evidence="7">
    <location>
        <begin position="167"/>
        <end position="184"/>
    </location>
</feature>
<evidence type="ECO:0000256" key="5">
    <source>
        <dbReference type="ARBA" id="ARBA00022989"/>
    </source>
</evidence>
<keyword evidence="2" id="KW-1003">Cell membrane</keyword>
<dbReference type="Pfam" id="PF01790">
    <property type="entry name" value="LGT"/>
    <property type="match status" value="1"/>
</dbReference>
<dbReference type="GO" id="GO:0008961">
    <property type="term" value="F:phosphatidylglycerol-prolipoprotein diacylglyceryl transferase activity"/>
    <property type="evidence" value="ECO:0007669"/>
    <property type="project" value="InterPro"/>
</dbReference>
<feature type="transmembrane region" description="Helical" evidence="7">
    <location>
        <begin position="196"/>
        <end position="213"/>
    </location>
</feature>
<evidence type="ECO:0000256" key="7">
    <source>
        <dbReference type="SAM" id="Phobius"/>
    </source>
</evidence>
<dbReference type="EMBL" id="FOGG01000011">
    <property type="protein sequence ID" value="SER57387.1"/>
    <property type="molecule type" value="Genomic_DNA"/>
</dbReference>
<feature type="transmembrane region" description="Helical" evidence="7">
    <location>
        <begin position="20"/>
        <end position="39"/>
    </location>
</feature>
<accession>A0A1H9QAD3</accession>
<keyword evidence="9" id="KW-1185">Reference proteome</keyword>
<keyword evidence="8" id="KW-0449">Lipoprotein</keyword>
<dbReference type="PANTHER" id="PTHR30589">
    <property type="entry name" value="PROLIPOPROTEIN DIACYLGLYCERYL TRANSFERASE"/>
    <property type="match status" value="1"/>
</dbReference>
<evidence type="ECO:0000313" key="8">
    <source>
        <dbReference type="EMBL" id="SER57387.1"/>
    </source>
</evidence>
<dbReference type="Proteomes" id="UP000199572">
    <property type="component" value="Unassembled WGS sequence"/>
</dbReference>
<feature type="transmembrane region" description="Helical" evidence="7">
    <location>
        <begin position="85"/>
        <end position="107"/>
    </location>
</feature>
<dbReference type="PANTHER" id="PTHR30589:SF0">
    <property type="entry name" value="PHOSPHATIDYLGLYCEROL--PROLIPOPROTEIN DIACYLGLYCERYL TRANSFERASE"/>
    <property type="match status" value="1"/>
</dbReference>
<feature type="transmembrane region" description="Helical" evidence="7">
    <location>
        <begin position="51"/>
        <end position="73"/>
    </location>
</feature>
<dbReference type="InterPro" id="IPR001640">
    <property type="entry name" value="Lgt"/>
</dbReference>
<dbReference type="GO" id="GO:0005886">
    <property type="term" value="C:plasma membrane"/>
    <property type="evidence" value="ECO:0007669"/>
    <property type="project" value="InterPro"/>
</dbReference>
<evidence type="ECO:0000256" key="4">
    <source>
        <dbReference type="ARBA" id="ARBA00022692"/>
    </source>
</evidence>
<comment type="similarity">
    <text evidence="1">Belongs to the Lgt family.</text>
</comment>
<evidence type="ECO:0000313" key="9">
    <source>
        <dbReference type="Proteomes" id="UP000199572"/>
    </source>
</evidence>
<protein>
    <submittedName>
        <fullName evidence="8">Prolipoprotein diacylglyceryltransferase</fullName>
    </submittedName>
</protein>
<evidence type="ECO:0000256" key="2">
    <source>
        <dbReference type="ARBA" id="ARBA00022475"/>
    </source>
</evidence>
<gene>
    <name evidence="8" type="ORF">SAMN04488023_111102</name>
</gene>
<dbReference type="AlphaFoldDB" id="A0A1H9QAD3"/>
<dbReference type="RefSeq" id="WP_090884168.1">
    <property type="nucleotide sequence ID" value="NZ_FOGG01000011.1"/>
</dbReference>
<keyword evidence="3 8" id="KW-0808">Transferase</keyword>
<evidence type="ECO:0000256" key="6">
    <source>
        <dbReference type="ARBA" id="ARBA00023136"/>
    </source>
</evidence>
<keyword evidence="6 7" id="KW-0472">Membrane</keyword>
<evidence type="ECO:0000256" key="1">
    <source>
        <dbReference type="ARBA" id="ARBA00007150"/>
    </source>
</evidence>
<dbReference type="OrthoDB" id="871140at2"/>
<feature type="transmembrane region" description="Helical" evidence="7">
    <location>
        <begin position="119"/>
        <end position="141"/>
    </location>
</feature>
<keyword evidence="5 7" id="KW-1133">Transmembrane helix</keyword>
<dbReference type="STRING" id="390241.SAMN04488023_111102"/>
<proteinExistence type="inferred from homology"/>
<keyword evidence="4 7" id="KW-0812">Transmembrane</keyword>
<feature type="transmembrane region" description="Helical" evidence="7">
    <location>
        <begin position="219"/>
        <end position="238"/>
    </location>
</feature>
<evidence type="ECO:0000256" key="3">
    <source>
        <dbReference type="ARBA" id="ARBA00022679"/>
    </source>
</evidence>
<reference evidence="8 9" key="1">
    <citation type="submission" date="2016-10" db="EMBL/GenBank/DDBJ databases">
        <authorList>
            <person name="de Groot N.N."/>
        </authorList>
    </citation>
    <scope>NUCLEOTIDE SEQUENCE [LARGE SCALE GENOMIC DNA]</scope>
    <source>
        <strain evidence="8 9">DSM 18610</strain>
    </source>
</reference>